<name>A0A139IG18_9PEZI</name>
<proteinExistence type="predicted"/>
<organism evidence="2 3">
    <name type="scientific">Pseudocercospora musae</name>
    <dbReference type="NCBI Taxonomy" id="113226"/>
    <lineage>
        <taxon>Eukaryota</taxon>
        <taxon>Fungi</taxon>
        <taxon>Dikarya</taxon>
        <taxon>Ascomycota</taxon>
        <taxon>Pezizomycotina</taxon>
        <taxon>Dothideomycetes</taxon>
        <taxon>Dothideomycetidae</taxon>
        <taxon>Mycosphaerellales</taxon>
        <taxon>Mycosphaerellaceae</taxon>
        <taxon>Pseudocercospora</taxon>
    </lineage>
</organism>
<evidence type="ECO:0000313" key="2">
    <source>
        <dbReference type="EMBL" id="KXT13630.1"/>
    </source>
</evidence>
<sequence>MHNVAGARRAAVQTARLLRSRFLPTPALHSTSSTATPATDCSESAISPGGPRRHRDGRVYQSNPERFAGRALESSREARNNDLIHRLVNGSKLETGKTNGCGEQSASKTASGARQPFSKHAGKVLPSTSGDLEADATNGVKRSTKTNVSTMRGQYSIMSHIYEPFPKPINVTTFLQTKIFASDQFYPRNIEIRRRLEDFHPNSFIWVVRCPVSVSKKSTYRHLVEKKVRRAFRAALKNKGYSENGNMLEEGRSEEHSNAHERAESRGRLSGALLITLSKDGHKTLTAKGKEIRSNVELLLSKVLAQRETALSSGKPPCKEHGRFREQPSSSQNHSRQRNGGRSFDVR</sequence>
<feature type="region of interest" description="Disordered" evidence="1">
    <location>
        <begin position="310"/>
        <end position="347"/>
    </location>
</feature>
<keyword evidence="3" id="KW-1185">Reference proteome</keyword>
<feature type="compositionally biased region" description="Basic and acidic residues" evidence="1">
    <location>
        <begin position="249"/>
        <end position="265"/>
    </location>
</feature>
<feature type="region of interest" description="Disordered" evidence="1">
    <location>
        <begin position="242"/>
        <end position="265"/>
    </location>
</feature>
<evidence type="ECO:0000256" key="1">
    <source>
        <dbReference type="SAM" id="MobiDB-lite"/>
    </source>
</evidence>
<reference evidence="2 3" key="1">
    <citation type="submission" date="2015-07" db="EMBL/GenBank/DDBJ databases">
        <title>Comparative genomics of the Sigatoka disease complex on banana suggests a link between parallel evolutionary changes in Pseudocercospora fijiensis and Pseudocercospora eumusae and increased virulence on the banana host.</title>
        <authorList>
            <person name="Chang T.-C."/>
            <person name="Salvucci A."/>
            <person name="Crous P.W."/>
            <person name="Stergiopoulos I."/>
        </authorList>
    </citation>
    <scope>NUCLEOTIDE SEQUENCE [LARGE SCALE GENOMIC DNA]</scope>
    <source>
        <strain evidence="2 3">CBS 116634</strain>
    </source>
</reference>
<evidence type="ECO:0000313" key="3">
    <source>
        <dbReference type="Proteomes" id="UP000073492"/>
    </source>
</evidence>
<feature type="compositionally biased region" description="Polar residues" evidence="1">
    <location>
        <begin position="96"/>
        <end position="112"/>
    </location>
</feature>
<dbReference type="STRING" id="113226.A0A139IG18"/>
<feature type="compositionally biased region" description="Basic and acidic residues" evidence="1">
    <location>
        <begin position="317"/>
        <end position="326"/>
    </location>
</feature>
<dbReference type="AlphaFoldDB" id="A0A139IG18"/>
<dbReference type="Proteomes" id="UP000073492">
    <property type="component" value="Unassembled WGS sequence"/>
</dbReference>
<comment type="caution">
    <text evidence="2">The sequence shown here is derived from an EMBL/GenBank/DDBJ whole genome shotgun (WGS) entry which is preliminary data.</text>
</comment>
<feature type="region of interest" description="Disordered" evidence="1">
    <location>
        <begin position="91"/>
        <end position="135"/>
    </location>
</feature>
<accession>A0A139IG18</accession>
<dbReference type="EMBL" id="LFZO01000109">
    <property type="protein sequence ID" value="KXT13630.1"/>
    <property type="molecule type" value="Genomic_DNA"/>
</dbReference>
<feature type="compositionally biased region" description="Polar residues" evidence="1">
    <location>
        <begin position="327"/>
        <end position="340"/>
    </location>
</feature>
<feature type="compositionally biased region" description="Polar residues" evidence="1">
    <location>
        <begin position="28"/>
        <end position="45"/>
    </location>
</feature>
<protein>
    <submittedName>
        <fullName evidence="2">Uncharacterized protein</fullName>
    </submittedName>
</protein>
<gene>
    <name evidence="2" type="ORF">AC579_9758</name>
</gene>
<feature type="region of interest" description="Disordered" evidence="1">
    <location>
        <begin position="27"/>
        <end position="75"/>
    </location>
</feature>
<dbReference type="OrthoDB" id="5238363at2759"/>